<sequence length="167" mass="18613">MMRLLGLAVLVAWAIPVMIPQRAVGQGSGNSLTERQRLVKQAQEAFDREMAREKAGDCRGVSTTREVLECLEKEGNTSEANYKAFTGALRKMLASYGDDASGSQELVQEFDAIEGAWRGYKKQMCMAAYDLNKGGTIAPVNEGTCHQTLLRGHMRELRDVYDHLWIQ</sequence>
<keyword evidence="3" id="KW-1185">Reference proteome</keyword>
<dbReference type="RefSeq" id="WP_147647024.1">
    <property type="nucleotide sequence ID" value="NZ_CP042806.1"/>
</dbReference>
<dbReference type="Proteomes" id="UP000321820">
    <property type="component" value="Chromosome"/>
</dbReference>
<dbReference type="OrthoDB" id="123421at2"/>
<dbReference type="InterPro" id="IPR009739">
    <property type="entry name" value="LprI-like_N"/>
</dbReference>
<dbReference type="EMBL" id="CP042806">
    <property type="protein sequence ID" value="QEE27834.1"/>
    <property type="molecule type" value="Genomic_DNA"/>
</dbReference>
<accession>A0A5B9E8B4</accession>
<dbReference type="Gene3D" id="1.20.1270.180">
    <property type="match status" value="1"/>
</dbReference>
<dbReference type="KEGG" id="talb:FTW19_07390"/>
<evidence type="ECO:0000259" key="1">
    <source>
        <dbReference type="Pfam" id="PF07007"/>
    </source>
</evidence>
<protein>
    <recommendedName>
        <fullName evidence="1">Lysozyme inhibitor LprI-like N-terminal domain-containing protein</fullName>
    </recommendedName>
</protein>
<dbReference type="AlphaFoldDB" id="A0A5B9E8B4"/>
<reference evidence="2 3" key="1">
    <citation type="submission" date="2019-08" db="EMBL/GenBank/DDBJ databases">
        <title>Complete genome sequence of Terriglobus albidus strain ORNL.</title>
        <authorList>
            <person name="Podar M."/>
        </authorList>
    </citation>
    <scope>NUCLEOTIDE SEQUENCE [LARGE SCALE GENOMIC DNA]</scope>
    <source>
        <strain evidence="2 3">ORNL</strain>
    </source>
</reference>
<evidence type="ECO:0000313" key="2">
    <source>
        <dbReference type="EMBL" id="QEE27834.1"/>
    </source>
</evidence>
<proteinExistence type="predicted"/>
<name>A0A5B9E8B4_9BACT</name>
<gene>
    <name evidence="2" type="ORF">FTW19_07390</name>
</gene>
<feature type="domain" description="Lysozyme inhibitor LprI-like N-terminal" evidence="1">
    <location>
        <begin position="61"/>
        <end position="157"/>
    </location>
</feature>
<organism evidence="2 3">
    <name type="scientific">Terriglobus albidus</name>
    <dbReference type="NCBI Taxonomy" id="1592106"/>
    <lineage>
        <taxon>Bacteria</taxon>
        <taxon>Pseudomonadati</taxon>
        <taxon>Acidobacteriota</taxon>
        <taxon>Terriglobia</taxon>
        <taxon>Terriglobales</taxon>
        <taxon>Acidobacteriaceae</taxon>
        <taxon>Terriglobus</taxon>
    </lineage>
</organism>
<evidence type="ECO:0000313" key="3">
    <source>
        <dbReference type="Proteomes" id="UP000321820"/>
    </source>
</evidence>
<dbReference type="Pfam" id="PF07007">
    <property type="entry name" value="LprI"/>
    <property type="match status" value="1"/>
</dbReference>